<feature type="region of interest" description="Disordered" evidence="1">
    <location>
        <begin position="109"/>
        <end position="211"/>
    </location>
</feature>
<protein>
    <submittedName>
        <fullName evidence="2">Uncharacterized protein</fullName>
    </submittedName>
</protein>
<evidence type="ECO:0000313" key="2">
    <source>
        <dbReference type="EMBL" id="KZV88015.1"/>
    </source>
</evidence>
<reference evidence="2 3" key="1">
    <citation type="journal article" date="2016" name="Mol. Biol. Evol.">
        <title>Comparative Genomics of Early-Diverging Mushroom-Forming Fungi Provides Insights into the Origins of Lignocellulose Decay Capabilities.</title>
        <authorList>
            <person name="Nagy L.G."/>
            <person name="Riley R."/>
            <person name="Tritt A."/>
            <person name="Adam C."/>
            <person name="Daum C."/>
            <person name="Floudas D."/>
            <person name="Sun H."/>
            <person name="Yadav J.S."/>
            <person name="Pangilinan J."/>
            <person name="Larsson K.H."/>
            <person name="Matsuura K."/>
            <person name="Barry K."/>
            <person name="Labutti K."/>
            <person name="Kuo R."/>
            <person name="Ohm R.A."/>
            <person name="Bhattacharya S.S."/>
            <person name="Shirouzu T."/>
            <person name="Yoshinaga Y."/>
            <person name="Martin F.M."/>
            <person name="Grigoriev I.V."/>
            <person name="Hibbett D.S."/>
        </authorList>
    </citation>
    <scope>NUCLEOTIDE SEQUENCE [LARGE SCALE GENOMIC DNA]</scope>
    <source>
        <strain evidence="2 3">HHB12029</strain>
    </source>
</reference>
<evidence type="ECO:0000313" key="3">
    <source>
        <dbReference type="Proteomes" id="UP000077266"/>
    </source>
</evidence>
<feature type="compositionally biased region" description="Polar residues" evidence="1">
    <location>
        <begin position="177"/>
        <end position="211"/>
    </location>
</feature>
<feature type="compositionally biased region" description="Basic and acidic residues" evidence="1">
    <location>
        <begin position="113"/>
        <end position="123"/>
    </location>
</feature>
<dbReference type="InParanoid" id="A0A165EZ28"/>
<evidence type="ECO:0000256" key="1">
    <source>
        <dbReference type="SAM" id="MobiDB-lite"/>
    </source>
</evidence>
<feature type="compositionally biased region" description="Basic and acidic residues" evidence="1">
    <location>
        <begin position="154"/>
        <end position="169"/>
    </location>
</feature>
<gene>
    <name evidence="2" type="ORF">EXIGLDRAFT_773072</name>
</gene>
<dbReference type="AlphaFoldDB" id="A0A165EZ28"/>
<dbReference type="Proteomes" id="UP000077266">
    <property type="component" value="Unassembled WGS sequence"/>
</dbReference>
<dbReference type="EMBL" id="KV426109">
    <property type="protein sequence ID" value="KZV88015.1"/>
    <property type="molecule type" value="Genomic_DNA"/>
</dbReference>
<accession>A0A165EZ28</accession>
<keyword evidence="3" id="KW-1185">Reference proteome</keyword>
<sequence>MATVQEGHALIISGGGLRCKGLCLAHDPQAKVPAGALAYGYSSMRPPGRFIVSAYTWSCWACVNPPTIMDLRIVSHDRIVCWSTLPEAAQVHVIRDIVAGRSTAFHTISSTKRVRDGSTKANKENSPTPLTPRKGDPARSPVASAAQIPGTSRFDVRTDSAVSPDDRTGTPKRQKLDASSANSSPVATTSAPPQRNYIQTDKSGGKSSSARSLQYCRTRVLKRVGDAHNPYAHRDKVKNVIRLVAVVDLPALDDAFGLQDVLVTKMYTHQVRCTSR</sequence>
<name>A0A165EZ28_EXIGL</name>
<organism evidence="2 3">
    <name type="scientific">Exidia glandulosa HHB12029</name>
    <dbReference type="NCBI Taxonomy" id="1314781"/>
    <lineage>
        <taxon>Eukaryota</taxon>
        <taxon>Fungi</taxon>
        <taxon>Dikarya</taxon>
        <taxon>Basidiomycota</taxon>
        <taxon>Agaricomycotina</taxon>
        <taxon>Agaricomycetes</taxon>
        <taxon>Auriculariales</taxon>
        <taxon>Exidiaceae</taxon>
        <taxon>Exidia</taxon>
    </lineage>
</organism>
<proteinExistence type="predicted"/>